<dbReference type="Pfam" id="PF05171">
    <property type="entry name" value="HemS"/>
    <property type="match status" value="2"/>
</dbReference>
<keyword evidence="2" id="KW-0614">Plasmid</keyword>
<dbReference type="SUPFAM" id="SSF144064">
    <property type="entry name" value="Heme iron utilization protein-like"/>
    <property type="match status" value="1"/>
</dbReference>
<dbReference type="AlphaFoldDB" id="A0A5H2Q5T2"/>
<dbReference type="EMBL" id="CP026093">
    <property type="protein sequence ID" value="AYB57841.1"/>
    <property type="molecule type" value="Genomic_DNA"/>
</dbReference>
<evidence type="ECO:0000259" key="1">
    <source>
        <dbReference type="Pfam" id="PF05171"/>
    </source>
</evidence>
<dbReference type="InterPro" id="IPR053733">
    <property type="entry name" value="Heme_Transport_Util_sf"/>
</dbReference>
<reference evidence="2" key="1">
    <citation type="submission" date="2018-01" db="EMBL/GenBank/DDBJ databases">
        <title>Complete Genome Sequence of three strains from Ralstonia solanacearum ecotype Moko sequevar IIA-53 from Brazil.</title>
        <authorList>
            <person name="Silva J.R."/>
            <person name="Albuquerque G.M.R."/>
            <person name="Pais A.K.L."/>
            <person name="Silva A.M.F."/>
            <person name="Boiteux M.E.N.F."/>
            <person name="Souza E.B."/>
            <person name="Mariano R.L.R."/>
        </authorList>
    </citation>
    <scope>NUCLEOTIDE SEQUENCE [LARGE SCALE GENOMIC DNA]</scope>
    <source>
        <strain evidence="2">SFC</strain>
        <plasmid evidence="2">unnamed</plasmid>
    </source>
</reference>
<dbReference type="GeneID" id="61365292"/>
<accession>A0A5H2Q5T2</accession>
<gene>
    <name evidence="2" type="ORF">C2L97_17485</name>
</gene>
<dbReference type="GO" id="GO:0006826">
    <property type="term" value="P:iron ion transport"/>
    <property type="evidence" value="ECO:0007669"/>
    <property type="project" value="InterPro"/>
</dbReference>
<dbReference type="Gene3D" id="3.40.1570.10">
    <property type="entry name" value="HemS/ChuS/ChuX like domains"/>
    <property type="match status" value="2"/>
</dbReference>
<protein>
    <submittedName>
        <fullName evidence="2">Hemin-degrading factor</fullName>
    </submittedName>
</protein>
<sequence>MNHPAHSLPTGAPDERIDRAARLRERHRALLAEHTLRQRDAAAELGVSEGELVAARVGTGVTRLHAGEDGHFIGLFEQLGALGRVMALTRNAAAVHEKDGAFANLSHTGQVGLALGAEIDLRMFYAQWAHAYAVTDASPRGTLRSLQFYDVCGEAVHKVYLREHSDRAAYDRLVAQWRAGDQSPGDTMQPAPAPDVPRPDSAIDVPALLSAWEAMNDTHQFFGLLKAHGVARTQALRLAEGRFTVAVAPTALRTVLEDAARDGMPIMVFVGNRGMVQIHTGPVTSVRLLDSWVNVLDPGFNLHVRGDLIDRAWVVCKPTSDGVVTSLELFDAQGGTIAMLFGARKPGEPERPAWRDTLRGLLGARSACLPLGPAMGDPA</sequence>
<dbReference type="CDD" id="cd16830">
    <property type="entry name" value="HemS-like_N"/>
    <property type="match status" value="1"/>
</dbReference>
<dbReference type="CDD" id="cd16831">
    <property type="entry name" value="HemS-like_C"/>
    <property type="match status" value="1"/>
</dbReference>
<feature type="domain" description="Haemin-degrading HemS/ChuX" evidence="1">
    <location>
        <begin position="46"/>
        <end position="176"/>
    </location>
</feature>
<organism evidence="2">
    <name type="scientific">Ralstonia solanacearum</name>
    <name type="common">Pseudomonas solanacearum</name>
    <dbReference type="NCBI Taxonomy" id="305"/>
    <lineage>
        <taxon>Bacteria</taxon>
        <taxon>Pseudomonadati</taxon>
        <taxon>Pseudomonadota</taxon>
        <taxon>Betaproteobacteria</taxon>
        <taxon>Burkholderiales</taxon>
        <taxon>Burkholderiaceae</taxon>
        <taxon>Ralstonia</taxon>
        <taxon>Ralstonia solanacearum species complex</taxon>
    </lineage>
</organism>
<evidence type="ECO:0000313" key="2">
    <source>
        <dbReference type="EMBL" id="AYB57841.1"/>
    </source>
</evidence>
<name>A0A5H2Q5T2_RALSL</name>
<proteinExistence type="predicted"/>
<geneLocation type="plasmid" evidence="2">
    <name>unnamed</name>
</geneLocation>
<dbReference type="InterPro" id="IPR007845">
    <property type="entry name" value="HemS/ChuX_dom"/>
</dbReference>
<dbReference type="RefSeq" id="WP_014618546.1">
    <property type="nucleotide sequence ID" value="NZ_CDLS01000001.1"/>
</dbReference>
<feature type="domain" description="Haemin-degrading HemS/ChuX" evidence="1">
    <location>
        <begin position="229"/>
        <end position="359"/>
    </location>
</feature>